<sequence>MCHLKEKEEGDKGNATNFLWPVFLTNHDNNSSGIHAEKENKKTEMNLQLTRWGMDVPKMK</sequence>
<proteinExistence type="predicted"/>
<organism evidence="1 2">
    <name type="scientific">Channa striata</name>
    <name type="common">Snakehead murrel</name>
    <name type="synonym">Ophicephalus striatus</name>
    <dbReference type="NCBI Taxonomy" id="64152"/>
    <lineage>
        <taxon>Eukaryota</taxon>
        <taxon>Metazoa</taxon>
        <taxon>Chordata</taxon>
        <taxon>Craniata</taxon>
        <taxon>Vertebrata</taxon>
        <taxon>Euteleostomi</taxon>
        <taxon>Actinopterygii</taxon>
        <taxon>Neopterygii</taxon>
        <taxon>Teleostei</taxon>
        <taxon>Neoteleostei</taxon>
        <taxon>Acanthomorphata</taxon>
        <taxon>Anabantaria</taxon>
        <taxon>Anabantiformes</taxon>
        <taxon>Channoidei</taxon>
        <taxon>Channidae</taxon>
        <taxon>Channa</taxon>
    </lineage>
</organism>
<dbReference type="EMBL" id="JAUPFM010000016">
    <property type="protein sequence ID" value="KAK2825938.1"/>
    <property type="molecule type" value="Genomic_DNA"/>
</dbReference>
<dbReference type="AlphaFoldDB" id="A0AA88S1M4"/>
<protein>
    <submittedName>
        <fullName evidence="1">Uncharacterized protein</fullName>
    </submittedName>
</protein>
<dbReference type="Proteomes" id="UP001187415">
    <property type="component" value="Unassembled WGS sequence"/>
</dbReference>
<comment type="caution">
    <text evidence="1">The sequence shown here is derived from an EMBL/GenBank/DDBJ whole genome shotgun (WGS) entry which is preliminary data.</text>
</comment>
<evidence type="ECO:0000313" key="2">
    <source>
        <dbReference type="Proteomes" id="UP001187415"/>
    </source>
</evidence>
<reference evidence="1" key="1">
    <citation type="submission" date="2023-07" db="EMBL/GenBank/DDBJ databases">
        <title>Chromosome-level Genome Assembly of Striped Snakehead (Channa striata).</title>
        <authorList>
            <person name="Liu H."/>
        </authorList>
    </citation>
    <scope>NUCLEOTIDE SEQUENCE</scope>
    <source>
        <strain evidence="1">Gz</strain>
        <tissue evidence="1">Muscle</tissue>
    </source>
</reference>
<name>A0AA88S1M4_CHASR</name>
<keyword evidence="2" id="KW-1185">Reference proteome</keyword>
<gene>
    <name evidence="1" type="ORF">Q5P01_020152</name>
</gene>
<evidence type="ECO:0000313" key="1">
    <source>
        <dbReference type="EMBL" id="KAK2825938.1"/>
    </source>
</evidence>
<accession>A0AA88S1M4</accession>